<dbReference type="EMBL" id="JBANMG010000003">
    <property type="protein sequence ID" value="KAK6955627.1"/>
    <property type="molecule type" value="Genomic_DNA"/>
</dbReference>
<feature type="region of interest" description="Disordered" evidence="7">
    <location>
        <begin position="79"/>
        <end position="108"/>
    </location>
</feature>
<keyword evidence="10" id="KW-1185">Reference proteome</keyword>
<dbReference type="PANTHER" id="PTHR31944">
    <property type="entry name" value="HEME-RESPONSIVE ZINC FINGER TRANSCRIPTION FACTOR HAP1"/>
    <property type="match status" value="1"/>
</dbReference>
<keyword evidence="5" id="KW-0804">Transcription</keyword>
<dbReference type="InterPro" id="IPR051430">
    <property type="entry name" value="Fungal_TF_Env_Response"/>
</dbReference>
<evidence type="ECO:0000313" key="9">
    <source>
        <dbReference type="EMBL" id="KAK6955627.1"/>
    </source>
</evidence>
<dbReference type="GO" id="GO:0001228">
    <property type="term" value="F:DNA-binding transcription activator activity, RNA polymerase II-specific"/>
    <property type="evidence" value="ECO:0007669"/>
    <property type="project" value="TreeGrafter"/>
</dbReference>
<dbReference type="GO" id="GO:0000978">
    <property type="term" value="F:RNA polymerase II cis-regulatory region sequence-specific DNA binding"/>
    <property type="evidence" value="ECO:0007669"/>
    <property type="project" value="TreeGrafter"/>
</dbReference>
<dbReference type="PANTHER" id="PTHR31944:SF131">
    <property type="entry name" value="HEME-RESPONSIVE ZINC FINGER TRANSCRIPTION FACTOR HAP1"/>
    <property type="match status" value="1"/>
</dbReference>
<evidence type="ECO:0000256" key="3">
    <source>
        <dbReference type="ARBA" id="ARBA00023015"/>
    </source>
</evidence>
<keyword evidence="4" id="KW-0238">DNA-binding</keyword>
<keyword evidence="3" id="KW-0805">Transcription regulation</keyword>
<dbReference type="CDD" id="cd12148">
    <property type="entry name" value="fungal_TF_MHR"/>
    <property type="match status" value="1"/>
</dbReference>
<sequence length="892" mass="100130">MAETERRRRRPPMYVHFNSEALNPGLGTNNSATHHVVIDHAFYVEDARFDVIERVHASQFSQSHQETELHSSIPSIGAAAAPSLTSDPSPRAPSATTASTAASHQSSQDIEFLKHKIKQLEEQLSQSNRTSRSPVRTPGSNIEAISSGIGGTFYIHHEDAPAGQPPGIPRSVTHKSRMFGQSHWITGMSLVRDILGLIEPHLHEEGCRFTALMLKSKSLARSIKAQRTPRWPSPLVTDLPPKDIADELVDRYFQTAETIYRILHIPSFKREYEAHWTSSIEPNPAFLVQLKLVLAIGATTYDEKFTLRTSAMRWVYEAQTWISEPGFKHRLNLQYLQNNILLLLAREFVDVGPDLVWISAGTLVRIAVYMGLHKDPTRLPKMSTFVAEMRRRLWNTILELSLQLSVISGGPPFISMDMFNTEPPGNFDDEQLTVEDPPPKPESHFTQTSVAIILRKIFPARLAVVKFLNDHGSSGTYKETLRLDSELRASYKCVLRILQGYKSTTGTQPSAFAMDVVSLLMNRYCLSLHIPFFAPAMDEAAYAFSRRVVVETSLKLWRGIFPSPLTLNSQSGHSTVLPSQHYLPRLAVCASGFFRISPLQTSVLIASELMGQLREEETLGPGLVRQDLLSVVREAKDWSWKCIEAGETSIKGYFLASLHVAQIEGLMQGLEKDKLSRFVVQEGEKAEEMCLPVLEEMLASGKQEGCAGGFEQNTPSQLVEDWDLTMSDALFDFGEMELVNWGFDENAASCLPKPVPVQDNPTGSSLSVFGPSPAPLHPQDGSQDDWPHNDPVQDDSYCKLNTAPGTKLAEKEKKPLIECYETMLRGMWFENWFLCNNTIRYFESFGVWWRNPDDCYNACKRCFVSAVIGNAANWYCFQTAGFLAQCNVRYMQ</sequence>
<evidence type="ECO:0000256" key="7">
    <source>
        <dbReference type="SAM" id="MobiDB-lite"/>
    </source>
</evidence>
<evidence type="ECO:0000256" key="5">
    <source>
        <dbReference type="ARBA" id="ARBA00023163"/>
    </source>
</evidence>
<evidence type="ECO:0000256" key="6">
    <source>
        <dbReference type="ARBA" id="ARBA00023242"/>
    </source>
</evidence>
<evidence type="ECO:0000256" key="1">
    <source>
        <dbReference type="ARBA" id="ARBA00022723"/>
    </source>
</evidence>
<dbReference type="Proteomes" id="UP001369815">
    <property type="component" value="Unassembled WGS sequence"/>
</dbReference>
<dbReference type="GO" id="GO:0006351">
    <property type="term" value="P:DNA-templated transcription"/>
    <property type="evidence" value="ECO:0007669"/>
    <property type="project" value="InterPro"/>
</dbReference>
<evidence type="ECO:0000259" key="8">
    <source>
        <dbReference type="SMART" id="SM00906"/>
    </source>
</evidence>
<dbReference type="SMART" id="SM00906">
    <property type="entry name" value="Fungal_trans"/>
    <property type="match status" value="1"/>
</dbReference>
<feature type="compositionally biased region" description="Low complexity" evidence="7">
    <location>
        <begin position="79"/>
        <end position="107"/>
    </location>
</feature>
<evidence type="ECO:0000313" key="10">
    <source>
        <dbReference type="Proteomes" id="UP001369815"/>
    </source>
</evidence>
<dbReference type="GO" id="GO:0008270">
    <property type="term" value="F:zinc ion binding"/>
    <property type="evidence" value="ECO:0007669"/>
    <property type="project" value="InterPro"/>
</dbReference>
<evidence type="ECO:0000256" key="4">
    <source>
        <dbReference type="ARBA" id="ARBA00023125"/>
    </source>
</evidence>
<evidence type="ECO:0000256" key="2">
    <source>
        <dbReference type="ARBA" id="ARBA00022833"/>
    </source>
</evidence>
<proteinExistence type="predicted"/>
<keyword evidence="2" id="KW-0862">Zinc</keyword>
<feature type="domain" description="Xylanolytic transcriptional activator regulatory" evidence="8">
    <location>
        <begin position="356"/>
        <end position="430"/>
    </location>
</feature>
<dbReference type="GO" id="GO:0005634">
    <property type="term" value="C:nucleus"/>
    <property type="evidence" value="ECO:0007669"/>
    <property type="project" value="TreeGrafter"/>
</dbReference>
<accession>A0AAX6MTA2</accession>
<dbReference type="Pfam" id="PF04082">
    <property type="entry name" value="Fungal_trans"/>
    <property type="match status" value="1"/>
</dbReference>
<feature type="region of interest" description="Disordered" evidence="7">
    <location>
        <begin position="761"/>
        <end position="788"/>
    </location>
</feature>
<reference evidence="9 10" key="1">
    <citation type="journal article" date="2024" name="Front Chem Biol">
        <title>Unveiling the potential of Daldinia eschscholtzii MFLUCC 19-0629 through bioactivity and bioinformatics studies for enhanced sustainable agriculture production.</title>
        <authorList>
            <person name="Brooks S."/>
            <person name="Weaver J.A."/>
            <person name="Klomchit A."/>
            <person name="Alharthi S.A."/>
            <person name="Onlamun T."/>
            <person name="Nurani R."/>
            <person name="Vong T.K."/>
            <person name="Alberti F."/>
            <person name="Greco C."/>
        </authorList>
    </citation>
    <scope>NUCLEOTIDE SEQUENCE [LARGE SCALE GENOMIC DNA]</scope>
    <source>
        <strain evidence="9">MFLUCC 19-0629</strain>
    </source>
</reference>
<protein>
    <recommendedName>
        <fullName evidence="8">Xylanolytic transcriptional activator regulatory domain-containing protein</fullName>
    </recommendedName>
</protein>
<dbReference type="InterPro" id="IPR007219">
    <property type="entry name" value="XnlR_reg_dom"/>
</dbReference>
<gene>
    <name evidence="9" type="ORF">Daesc_003269</name>
</gene>
<keyword evidence="6" id="KW-0539">Nucleus</keyword>
<comment type="caution">
    <text evidence="9">The sequence shown here is derived from an EMBL/GenBank/DDBJ whole genome shotgun (WGS) entry which is preliminary data.</text>
</comment>
<name>A0AAX6MTA2_9PEZI</name>
<dbReference type="AlphaFoldDB" id="A0AAX6MTA2"/>
<organism evidence="9 10">
    <name type="scientific">Daldinia eschscholtzii</name>
    <dbReference type="NCBI Taxonomy" id="292717"/>
    <lineage>
        <taxon>Eukaryota</taxon>
        <taxon>Fungi</taxon>
        <taxon>Dikarya</taxon>
        <taxon>Ascomycota</taxon>
        <taxon>Pezizomycotina</taxon>
        <taxon>Sordariomycetes</taxon>
        <taxon>Xylariomycetidae</taxon>
        <taxon>Xylariales</taxon>
        <taxon>Hypoxylaceae</taxon>
        <taxon>Daldinia</taxon>
    </lineage>
</organism>
<keyword evidence="1" id="KW-0479">Metal-binding</keyword>